<gene>
    <name evidence="4" type="ORF">QUV96_08815</name>
</gene>
<evidence type="ECO:0000313" key="4">
    <source>
        <dbReference type="EMBL" id="MDM8157738.1"/>
    </source>
</evidence>
<evidence type="ECO:0000256" key="2">
    <source>
        <dbReference type="PROSITE-ProRule" id="PRU00335"/>
    </source>
</evidence>
<evidence type="ECO:0000256" key="1">
    <source>
        <dbReference type="ARBA" id="ARBA00023125"/>
    </source>
</evidence>
<keyword evidence="1 2" id="KW-0238">DNA-binding</keyword>
<accession>A0ABT7UFJ5</accession>
<reference evidence="4 5" key="3">
    <citation type="submission" date="2023-06" db="EMBL/GenBank/DDBJ databases">
        <authorList>
            <person name="Zeman M."/>
            <person name="Kubasova T."/>
            <person name="Jahodarova E."/>
            <person name="Nykrynova M."/>
            <person name="Rychlik I."/>
        </authorList>
    </citation>
    <scope>NUCLEOTIDE SEQUENCE [LARGE SCALE GENOMIC DNA]</scope>
    <source>
        <strain evidence="4 5">ET39</strain>
    </source>
</reference>
<dbReference type="PROSITE" id="PS50977">
    <property type="entry name" value="HTH_TETR_2"/>
    <property type="match status" value="1"/>
</dbReference>
<sequence length="171" mass="20109">MKKTYQCSIETHQKILKQLHDTIMKEGIPPSIKELCQDLSITRGTFYLHFSSMEEAYEDLYAQILDDLKERVIQFQQDPLNQKLLPKTFVLFEWAKEDRSFYLRSSFLQQTHVKQAFKMLFYKEAKNLDPLTVSFLAEGIGGFLQSWLVEKERIGAYEAAKKLDFILSKLK</sequence>
<comment type="caution">
    <text evidence="4">The sequence shown here is derived from an EMBL/GenBank/DDBJ whole genome shotgun (WGS) entry which is preliminary data.</text>
</comment>
<name>A0ABT7UFJ5_9FIRM</name>
<protein>
    <submittedName>
        <fullName evidence="4">TetR/AcrR family transcriptional regulator</fullName>
    </submittedName>
</protein>
<reference evidence="4 5" key="1">
    <citation type="submission" date="2023-06" db="EMBL/GenBank/DDBJ databases">
        <title>Identification and characterization of horizontal gene transfer across gut microbiota members of farm animals based on homology search.</title>
        <authorList>
            <person name="Schwarzerova J."/>
            <person name="Nykrynova M."/>
            <person name="Jureckova K."/>
            <person name="Cejkova D."/>
            <person name="Rychlik I."/>
        </authorList>
    </citation>
    <scope>NUCLEOTIDE SEQUENCE [LARGE SCALE GENOMIC DNA]</scope>
    <source>
        <strain evidence="4 5">ET39</strain>
    </source>
</reference>
<dbReference type="Gene3D" id="1.10.357.10">
    <property type="entry name" value="Tetracycline Repressor, domain 2"/>
    <property type="match status" value="1"/>
</dbReference>
<proteinExistence type="predicted"/>
<reference evidence="5" key="2">
    <citation type="submission" date="2023-06" db="EMBL/GenBank/DDBJ databases">
        <title>Identification and characterization of horizontal gene transfer across gut microbiota members of farm animals based on homology search.</title>
        <authorList>
            <person name="Zeman M."/>
            <person name="Kubasova T."/>
            <person name="Jahodarova E."/>
            <person name="Nykrynova M."/>
            <person name="Rychlik I."/>
        </authorList>
    </citation>
    <scope>NUCLEOTIDE SEQUENCE [LARGE SCALE GENOMIC DNA]</scope>
    <source>
        <strain evidence="5">ET39</strain>
    </source>
</reference>
<dbReference type="InterPro" id="IPR009057">
    <property type="entry name" value="Homeodomain-like_sf"/>
</dbReference>
<feature type="DNA-binding region" description="H-T-H motif" evidence="2">
    <location>
        <begin position="31"/>
        <end position="50"/>
    </location>
</feature>
<dbReference type="RefSeq" id="WP_289608182.1">
    <property type="nucleotide sequence ID" value="NZ_JAUDCG010000042.1"/>
</dbReference>
<dbReference type="SUPFAM" id="SSF46689">
    <property type="entry name" value="Homeodomain-like"/>
    <property type="match status" value="1"/>
</dbReference>
<evidence type="ECO:0000313" key="5">
    <source>
        <dbReference type="Proteomes" id="UP001529340"/>
    </source>
</evidence>
<evidence type="ECO:0000259" key="3">
    <source>
        <dbReference type="PROSITE" id="PS50977"/>
    </source>
</evidence>
<dbReference type="EMBL" id="JAUDCG010000042">
    <property type="protein sequence ID" value="MDM8157738.1"/>
    <property type="molecule type" value="Genomic_DNA"/>
</dbReference>
<organism evidence="4 5">
    <name type="scientific">Amedibacillus dolichus</name>
    <dbReference type="NCBI Taxonomy" id="31971"/>
    <lineage>
        <taxon>Bacteria</taxon>
        <taxon>Bacillati</taxon>
        <taxon>Bacillota</taxon>
        <taxon>Erysipelotrichia</taxon>
        <taxon>Erysipelotrichales</taxon>
        <taxon>Erysipelotrichaceae</taxon>
        <taxon>Amedibacillus</taxon>
    </lineage>
</organism>
<keyword evidence="5" id="KW-1185">Reference proteome</keyword>
<dbReference type="InterPro" id="IPR001647">
    <property type="entry name" value="HTH_TetR"/>
</dbReference>
<feature type="domain" description="HTH tetR-type" evidence="3">
    <location>
        <begin position="9"/>
        <end position="68"/>
    </location>
</feature>
<dbReference type="Proteomes" id="UP001529340">
    <property type="component" value="Unassembled WGS sequence"/>
</dbReference>